<evidence type="ECO:0000256" key="1">
    <source>
        <dbReference type="SAM" id="MobiDB-lite"/>
    </source>
</evidence>
<dbReference type="PANTHER" id="PTHR41294">
    <property type="entry name" value="CADMIUM-INDUCED PROTEIN CADI"/>
    <property type="match status" value="1"/>
</dbReference>
<dbReference type="InterPro" id="IPR029068">
    <property type="entry name" value="Glyas_Bleomycin-R_OHBP_Dase"/>
</dbReference>
<dbReference type="Proteomes" id="UP000078476">
    <property type="component" value="Unassembled WGS sequence"/>
</dbReference>
<sequence length="150" mass="16924">MKRMHIHLAVENLDQNIAFYSTIFGCPPTVQHEDYAKWMLDDPRVNFAISNRSKQLGLDHLGIQAENEQELQSLKQQLDATQTPIEAQEGAACCYARSDKYWITDPQGIAWESFHSLTEIPTFNDQKAASDGENPFACRPSEDKQSSCCG</sequence>
<evidence type="ECO:0000313" key="3">
    <source>
        <dbReference type="EMBL" id="OAI18653.1"/>
    </source>
</evidence>
<gene>
    <name evidence="3" type="ORF">A1359_04665</name>
</gene>
<dbReference type="SUPFAM" id="SSF54593">
    <property type="entry name" value="Glyoxalase/Bleomycin resistance protein/Dihydroxybiphenyl dioxygenase"/>
    <property type="match status" value="1"/>
</dbReference>
<dbReference type="GO" id="GO:0046686">
    <property type="term" value="P:response to cadmium ion"/>
    <property type="evidence" value="ECO:0007669"/>
    <property type="project" value="TreeGrafter"/>
</dbReference>
<feature type="domain" description="VOC" evidence="2">
    <location>
        <begin position="2"/>
        <end position="116"/>
    </location>
</feature>
<dbReference type="InterPro" id="IPR049789">
    <property type="entry name" value="ArsI/CadI-like"/>
</dbReference>
<protein>
    <submittedName>
        <fullName evidence="3">Glyoxalase</fullName>
    </submittedName>
</protein>
<reference evidence="3 4" key="1">
    <citation type="submission" date="2016-03" db="EMBL/GenBank/DDBJ databases">
        <authorList>
            <person name="Ploux O."/>
        </authorList>
    </citation>
    <scope>NUCLEOTIDE SEQUENCE [LARGE SCALE GENOMIC DNA]</scope>
    <source>
        <strain evidence="3 4">R-45370</strain>
    </source>
</reference>
<comment type="caution">
    <text evidence="3">The sequence shown here is derived from an EMBL/GenBank/DDBJ whole genome shotgun (WGS) entry which is preliminary data.</text>
</comment>
<feature type="compositionally biased region" description="Basic and acidic residues" evidence="1">
    <location>
        <begin position="140"/>
        <end position="150"/>
    </location>
</feature>
<dbReference type="InterPro" id="IPR052393">
    <property type="entry name" value="Cadmium-induced_rsp"/>
</dbReference>
<organism evidence="3 4">
    <name type="scientific">Methylomonas lenta</name>
    <dbReference type="NCBI Taxonomy" id="980561"/>
    <lineage>
        <taxon>Bacteria</taxon>
        <taxon>Pseudomonadati</taxon>
        <taxon>Pseudomonadota</taxon>
        <taxon>Gammaproteobacteria</taxon>
        <taxon>Methylococcales</taxon>
        <taxon>Methylococcaceae</taxon>
        <taxon>Methylomonas</taxon>
    </lineage>
</organism>
<dbReference type="Pfam" id="PF00903">
    <property type="entry name" value="Glyoxalase"/>
    <property type="match status" value="1"/>
</dbReference>
<dbReference type="STRING" id="980561.A1359_04665"/>
<dbReference type="PROSITE" id="PS51819">
    <property type="entry name" value="VOC"/>
    <property type="match status" value="1"/>
</dbReference>
<dbReference type="RefSeq" id="WP_066979086.1">
    <property type="nucleotide sequence ID" value="NZ_LUUI01000077.1"/>
</dbReference>
<dbReference type="EMBL" id="LUUI01000077">
    <property type="protein sequence ID" value="OAI18653.1"/>
    <property type="molecule type" value="Genomic_DNA"/>
</dbReference>
<evidence type="ECO:0000259" key="2">
    <source>
        <dbReference type="PROSITE" id="PS51819"/>
    </source>
</evidence>
<accession>A0A177NMQ9</accession>
<name>A0A177NMQ9_9GAMM</name>
<dbReference type="NCBIfam" id="NF041414">
    <property type="entry name" value="ArsI_CadI_VOC"/>
    <property type="match status" value="1"/>
</dbReference>
<dbReference type="OrthoDB" id="9789608at2"/>
<dbReference type="PANTHER" id="PTHR41294:SF1">
    <property type="entry name" value="CADMIUM-INDUCED PROTEIN CADI"/>
    <property type="match status" value="1"/>
</dbReference>
<feature type="region of interest" description="Disordered" evidence="1">
    <location>
        <begin position="126"/>
        <end position="150"/>
    </location>
</feature>
<dbReference type="AlphaFoldDB" id="A0A177NMQ9"/>
<dbReference type="InterPro" id="IPR037523">
    <property type="entry name" value="VOC_core"/>
</dbReference>
<proteinExistence type="predicted"/>
<dbReference type="PROSITE" id="PS51257">
    <property type="entry name" value="PROKAR_LIPOPROTEIN"/>
    <property type="match status" value="1"/>
</dbReference>
<dbReference type="Gene3D" id="3.10.180.10">
    <property type="entry name" value="2,3-Dihydroxybiphenyl 1,2-Dioxygenase, domain 1"/>
    <property type="match status" value="1"/>
</dbReference>
<evidence type="ECO:0000313" key="4">
    <source>
        <dbReference type="Proteomes" id="UP000078476"/>
    </source>
</evidence>
<dbReference type="InterPro" id="IPR004360">
    <property type="entry name" value="Glyas_Fos-R_dOase_dom"/>
</dbReference>
<keyword evidence="4" id="KW-1185">Reference proteome</keyword>